<organism evidence="1 2">
    <name type="scientific">Ornithinimicrobium ciconiae</name>
    <dbReference type="NCBI Taxonomy" id="2594265"/>
    <lineage>
        <taxon>Bacteria</taxon>
        <taxon>Bacillati</taxon>
        <taxon>Actinomycetota</taxon>
        <taxon>Actinomycetes</taxon>
        <taxon>Micrococcales</taxon>
        <taxon>Ornithinimicrobiaceae</taxon>
        <taxon>Ornithinimicrobium</taxon>
    </lineage>
</organism>
<dbReference type="OrthoDB" id="4377304at2"/>
<dbReference type="EMBL" id="CP041616">
    <property type="protein sequence ID" value="QDO89615.1"/>
    <property type="molecule type" value="Genomic_DNA"/>
</dbReference>
<gene>
    <name evidence="1" type="ORF">FNH13_15805</name>
</gene>
<dbReference type="RefSeq" id="WP_143784331.1">
    <property type="nucleotide sequence ID" value="NZ_CP041616.1"/>
</dbReference>
<name>A0A516GDL0_9MICO</name>
<reference evidence="1 2" key="1">
    <citation type="submission" date="2019-07" db="EMBL/GenBank/DDBJ databases">
        <title>complete genome sequencing of Ornithinimicrobium sp. H23M54.</title>
        <authorList>
            <person name="Bae J.-W."/>
            <person name="Lee S.-Y."/>
        </authorList>
    </citation>
    <scope>NUCLEOTIDE SEQUENCE [LARGE SCALE GENOMIC DNA]</scope>
    <source>
        <strain evidence="1 2">H23M54</strain>
    </source>
</reference>
<proteinExistence type="predicted"/>
<evidence type="ECO:0000313" key="2">
    <source>
        <dbReference type="Proteomes" id="UP000315395"/>
    </source>
</evidence>
<dbReference type="Gene3D" id="3.40.50.1010">
    <property type="entry name" value="5'-nuclease"/>
    <property type="match status" value="1"/>
</dbReference>
<dbReference type="KEGG" id="orz:FNH13_15805"/>
<accession>A0A516GDL0</accession>
<dbReference type="AlphaFoldDB" id="A0A516GDL0"/>
<keyword evidence="2" id="KW-1185">Reference proteome</keyword>
<evidence type="ECO:0000313" key="1">
    <source>
        <dbReference type="EMBL" id="QDO89615.1"/>
    </source>
</evidence>
<protein>
    <submittedName>
        <fullName evidence="1">Type II toxin-antitoxin system VapC family toxin</fullName>
    </submittedName>
</protein>
<dbReference type="Proteomes" id="UP000315395">
    <property type="component" value="Chromosome"/>
</dbReference>
<sequence>MTVVVDCSALVDLLVAPDLEAVHVAIADQVLHAPAHVDVEVVSALRGLVHPKSSEPLDGPRRVWKGRCQAEH</sequence>